<dbReference type="GeneID" id="64978544"/>
<name>A0A7R7XW62_9EURO</name>
<dbReference type="RefSeq" id="XP_041560733.1">
    <property type="nucleotide sequence ID" value="XM_041694954.1"/>
</dbReference>
<dbReference type="KEGG" id="apuu:APUU_70117A"/>
<dbReference type="EMBL" id="AP024449">
    <property type="protein sequence ID" value="BCS28547.1"/>
    <property type="molecule type" value="Genomic_DNA"/>
</dbReference>
<dbReference type="Proteomes" id="UP000654913">
    <property type="component" value="Chromosome 7"/>
</dbReference>
<keyword evidence="3" id="KW-1185">Reference proteome</keyword>
<reference evidence="2" key="1">
    <citation type="submission" date="2021-01" db="EMBL/GenBank/DDBJ databases">
        <authorList>
            <consortium name="Aspergillus puulaauensis MK2 genome sequencing consortium"/>
            <person name="Kazuki M."/>
            <person name="Futagami T."/>
        </authorList>
    </citation>
    <scope>NUCLEOTIDE SEQUENCE</scope>
    <source>
        <strain evidence="2">MK2</strain>
    </source>
</reference>
<protein>
    <submittedName>
        <fullName evidence="2">Uncharacterized protein</fullName>
    </submittedName>
</protein>
<dbReference type="OrthoDB" id="10556911at2759"/>
<reference evidence="2" key="2">
    <citation type="submission" date="2021-02" db="EMBL/GenBank/DDBJ databases">
        <title>Aspergillus puulaauensis MK2 genome sequence.</title>
        <authorList>
            <person name="Futagami T."/>
            <person name="Mori K."/>
            <person name="Kadooka C."/>
            <person name="Tanaka T."/>
        </authorList>
    </citation>
    <scope>NUCLEOTIDE SEQUENCE</scope>
    <source>
        <strain evidence="2">MK2</strain>
    </source>
</reference>
<feature type="region of interest" description="Disordered" evidence="1">
    <location>
        <begin position="1"/>
        <end position="53"/>
    </location>
</feature>
<evidence type="ECO:0000256" key="1">
    <source>
        <dbReference type="SAM" id="MobiDB-lite"/>
    </source>
</evidence>
<organism evidence="2 3">
    <name type="scientific">Aspergillus puulaauensis</name>
    <dbReference type="NCBI Taxonomy" id="1220207"/>
    <lineage>
        <taxon>Eukaryota</taxon>
        <taxon>Fungi</taxon>
        <taxon>Dikarya</taxon>
        <taxon>Ascomycota</taxon>
        <taxon>Pezizomycotina</taxon>
        <taxon>Eurotiomycetes</taxon>
        <taxon>Eurotiomycetidae</taxon>
        <taxon>Eurotiales</taxon>
        <taxon>Aspergillaceae</taxon>
        <taxon>Aspergillus</taxon>
    </lineage>
</organism>
<gene>
    <name evidence="2" type="ORF">APUU_70117A</name>
</gene>
<dbReference type="AlphaFoldDB" id="A0A7R7XW62"/>
<accession>A0A7R7XW62</accession>
<proteinExistence type="predicted"/>
<evidence type="ECO:0000313" key="3">
    <source>
        <dbReference type="Proteomes" id="UP000654913"/>
    </source>
</evidence>
<sequence length="241" mass="26030">MENEDVDAGHGSMDANQNSEVGVVYDPDLERVRPWSPGVNQPPGQTDGELAEDGIANPSMNTHQVPTSAYLSVDHPGDVMAAEGTVPVSALLPPAEYSDLFEDVDYPDVFEDFDFNALLNPVSPDPEAQGPANIVDDTEMPPVQQGNEDHWAGGWETIAIGDLPGLGAPSAYNASYSAPVRNINPQLLLLDNSTYGHFQGTQDNLPVCIEGPFIMKQCEVCQSMLEWGFNVEGCPCRWSIP</sequence>
<evidence type="ECO:0000313" key="2">
    <source>
        <dbReference type="EMBL" id="BCS28547.1"/>
    </source>
</evidence>